<evidence type="ECO:0000256" key="1">
    <source>
        <dbReference type="ARBA" id="ARBA00002190"/>
    </source>
</evidence>
<evidence type="ECO:0000256" key="2">
    <source>
        <dbReference type="ARBA" id="ARBA00010961"/>
    </source>
</evidence>
<dbReference type="AlphaFoldDB" id="A0A2R6XXA6"/>
<comment type="similarity">
    <text evidence="2">Belongs to the transposase mutator family.</text>
</comment>
<evidence type="ECO:0000256" key="4">
    <source>
        <dbReference type="ARBA" id="ARBA00023125"/>
    </source>
</evidence>
<accession>A0A2R6XXA6</accession>
<keyword evidence="4" id="KW-0238">DNA-binding</keyword>
<comment type="function">
    <text evidence="1">Required for the transposition of the insertion element.</text>
</comment>
<keyword evidence="5" id="KW-0233">DNA recombination</keyword>
<gene>
    <name evidence="6" type="ORF">BSOLF_0770</name>
</gene>
<keyword evidence="3" id="KW-0815">Transposition</keyword>
<evidence type="ECO:0000256" key="5">
    <source>
        <dbReference type="ARBA" id="ARBA00023172"/>
    </source>
</evidence>
<sequence length="99" mass="11286">MEPLFCSSLSEIGGAYARPTASNVWAGVERLGEGIRRRERVMRIFPSRESAIRLLGAFLMEIDEKWTTGRKYLTMDEYEAWKKPQQASRKSDQACAKAV</sequence>
<evidence type="ECO:0000256" key="3">
    <source>
        <dbReference type="ARBA" id="ARBA00022578"/>
    </source>
</evidence>
<reference evidence="7" key="1">
    <citation type="journal article" date="2018" name="Sci. Rep.">
        <title>Lignite coal burning seam in the remote Altai Mountains harbors a hydrogen-driven thermophilic microbial community.</title>
        <authorList>
            <person name="Kadnikov V.V."/>
            <person name="Mardanov A.V."/>
            <person name="Ivasenko D.A."/>
            <person name="Antsiferov D.V."/>
            <person name="Beletsky A.V."/>
            <person name="Karnachuk O.V."/>
            <person name="Ravin N.V."/>
        </authorList>
    </citation>
    <scope>NUCLEOTIDE SEQUENCE [LARGE SCALE GENOMIC DNA]</scope>
</reference>
<evidence type="ECO:0000313" key="7">
    <source>
        <dbReference type="Proteomes" id="UP000244338"/>
    </source>
</evidence>
<dbReference type="Pfam" id="PF00872">
    <property type="entry name" value="Transposase_mut"/>
    <property type="match status" value="1"/>
</dbReference>
<dbReference type="EMBL" id="PEBX01000213">
    <property type="protein sequence ID" value="PTQ55060.1"/>
    <property type="molecule type" value="Genomic_DNA"/>
</dbReference>
<name>A0A2R6XXA6_9BACL</name>
<evidence type="ECO:0000313" key="6">
    <source>
        <dbReference type="EMBL" id="PTQ55060.1"/>
    </source>
</evidence>
<dbReference type="GO" id="GO:0004803">
    <property type="term" value="F:transposase activity"/>
    <property type="evidence" value="ECO:0007669"/>
    <property type="project" value="InterPro"/>
</dbReference>
<organism evidence="6 7">
    <name type="scientific">Candidatus Carbonibacillus altaicus</name>
    <dbReference type="NCBI Taxonomy" id="2163959"/>
    <lineage>
        <taxon>Bacteria</taxon>
        <taxon>Bacillati</taxon>
        <taxon>Bacillota</taxon>
        <taxon>Bacilli</taxon>
        <taxon>Bacillales</taxon>
        <taxon>Candidatus Carbonibacillus</taxon>
    </lineage>
</organism>
<dbReference type="InterPro" id="IPR001207">
    <property type="entry name" value="Transposase_mutator"/>
</dbReference>
<dbReference type="GO" id="GO:0003677">
    <property type="term" value="F:DNA binding"/>
    <property type="evidence" value="ECO:0007669"/>
    <property type="project" value="UniProtKB-KW"/>
</dbReference>
<comment type="caution">
    <text evidence="6">The sequence shown here is derived from an EMBL/GenBank/DDBJ whole genome shotgun (WGS) entry which is preliminary data.</text>
</comment>
<dbReference type="Proteomes" id="UP000244338">
    <property type="component" value="Unassembled WGS sequence"/>
</dbReference>
<protein>
    <submittedName>
        <fullName evidence="6">DNA polymerase IV</fullName>
    </submittedName>
</protein>
<proteinExistence type="inferred from homology"/>
<dbReference type="GO" id="GO:0006313">
    <property type="term" value="P:DNA transposition"/>
    <property type="evidence" value="ECO:0007669"/>
    <property type="project" value="InterPro"/>
</dbReference>